<organism evidence="2 4">
    <name type="scientific">Chitinophaga sancti</name>
    <dbReference type="NCBI Taxonomy" id="1004"/>
    <lineage>
        <taxon>Bacteria</taxon>
        <taxon>Pseudomonadati</taxon>
        <taxon>Bacteroidota</taxon>
        <taxon>Chitinophagia</taxon>
        <taxon>Chitinophagales</taxon>
        <taxon>Chitinophagaceae</taxon>
        <taxon>Chitinophaga</taxon>
    </lineage>
</organism>
<accession>A0A1K1MXT6</accession>
<dbReference type="STRING" id="1004.SAMN05661012_00986"/>
<dbReference type="Proteomes" id="UP001326715">
    <property type="component" value="Chromosome"/>
</dbReference>
<dbReference type="Proteomes" id="UP000183788">
    <property type="component" value="Unassembled WGS sequence"/>
</dbReference>
<reference evidence="3 5" key="2">
    <citation type="submission" date="2023-11" db="EMBL/GenBank/DDBJ databases">
        <title>MicrobeMod: A computational toolkit for identifying prokaryotic methylation and restriction-modification with nanopore sequencing.</title>
        <authorList>
            <person name="Crits-Christoph A."/>
            <person name="Kang S.C."/>
            <person name="Lee H."/>
            <person name="Ostrov N."/>
        </authorList>
    </citation>
    <scope>NUCLEOTIDE SEQUENCE [LARGE SCALE GENOMIC DNA]</scope>
    <source>
        <strain evidence="3 5">ATCC 23090</strain>
    </source>
</reference>
<sequence length="91" mass="9734">MSKLFPIGKSLPYSGGDSQQQKEHGTVSNPSDANQGTATTSTPIGNIVLSFNFDTGQAPVAYTIEKKPFIESGMVLKTRSTVVRKSCIIDL</sequence>
<reference evidence="2 4" key="1">
    <citation type="submission" date="2016-11" db="EMBL/GenBank/DDBJ databases">
        <authorList>
            <person name="Jaros S."/>
            <person name="Januszkiewicz K."/>
            <person name="Wedrychowicz H."/>
        </authorList>
    </citation>
    <scope>NUCLEOTIDE SEQUENCE [LARGE SCALE GENOMIC DNA]</scope>
    <source>
        <strain evidence="2 4">DSM 784</strain>
    </source>
</reference>
<gene>
    <name evidence="2" type="ORF">SAMN05661012_00986</name>
    <name evidence="3" type="ORF">SR876_07270</name>
</gene>
<evidence type="ECO:0000313" key="4">
    <source>
        <dbReference type="Proteomes" id="UP000183788"/>
    </source>
</evidence>
<name>A0A1K1MXT6_9BACT</name>
<proteinExistence type="predicted"/>
<dbReference type="RefSeq" id="WP_072357471.1">
    <property type="nucleotide sequence ID" value="NZ_CP139972.1"/>
</dbReference>
<evidence type="ECO:0000313" key="2">
    <source>
        <dbReference type="EMBL" id="SFW27923.1"/>
    </source>
</evidence>
<evidence type="ECO:0000313" key="5">
    <source>
        <dbReference type="Proteomes" id="UP001326715"/>
    </source>
</evidence>
<evidence type="ECO:0000256" key="1">
    <source>
        <dbReference type="SAM" id="MobiDB-lite"/>
    </source>
</evidence>
<keyword evidence="5" id="KW-1185">Reference proteome</keyword>
<feature type="compositionally biased region" description="Polar residues" evidence="1">
    <location>
        <begin position="26"/>
        <end position="40"/>
    </location>
</feature>
<dbReference type="EMBL" id="FPIZ01000002">
    <property type="protein sequence ID" value="SFW27923.1"/>
    <property type="molecule type" value="Genomic_DNA"/>
</dbReference>
<evidence type="ECO:0000313" key="3">
    <source>
        <dbReference type="EMBL" id="WQG91294.1"/>
    </source>
</evidence>
<dbReference type="EMBL" id="CP140154">
    <property type="protein sequence ID" value="WQG91294.1"/>
    <property type="molecule type" value="Genomic_DNA"/>
</dbReference>
<feature type="region of interest" description="Disordered" evidence="1">
    <location>
        <begin position="1"/>
        <end position="40"/>
    </location>
</feature>
<dbReference type="AlphaFoldDB" id="A0A1K1MXT6"/>
<protein>
    <submittedName>
        <fullName evidence="2">Uncharacterized protein</fullName>
    </submittedName>
</protein>
<dbReference type="OrthoDB" id="1445560at2"/>